<gene>
    <name evidence="1" type="ORF">M9H77_17285</name>
</gene>
<sequence>MSPILNHPILYPLQKCKTLSTLKQIHAQMITTGIILHTYPVSRLLLASSALTTNISYTLAIFNQVQNPTIFLYNILISSLTKRDQTHVAFSLYTCIITKNLKPNCYTYPSLFKACRGLLWLQCGRALHAHVLKFLEPTYDQFVRSSLLNFYSCFGNINVCRYLFDQINQPDLATWNSILSAYGHNTSVKYDACVSNSQDDSSLSLEVLHLFNQMQKSWVKPNEVTLVALISACADLGAVSQGTWAHVYLLRNNLKLNGIVGSALITMYSNCGCLEIAYQLFDELPERDTYCYNVMIRGLAVHGHGQEALDVFNKLLLEGLIPDGFSILSVMCACSHVGLVEQGWRYFDTMQSDYGIEPQLEHYGCLIDLLGRAGQVKEAEEIIRTMPMMPNAALWRSLLGAARVHGYSEIGETALKYLIELEPETSGNYVLLSNLYATVNRWDDVKRVRNLMKEQAIKKLPGTSTVEINGAIHEFASGDKTHPKAKTIYLKLEDINRRLQEHGHKSRTIEVLFDIEEEDKEDHLSYHSERLAIAFALIECNSDSPIKIIKNLRVCNDCHESTKLISKIYGREIIVRDRIRFHNFRDGNCSCLDYW</sequence>
<accession>A0ACC0B4F0</accession>
<reference evidence="2" key="1">
    <citation type="journal article" date="2023" name="Nat. Plants">
        <title>Single-cell RNA sequencing provides a high-resolution roadmap for understanding the multicellular compartmentation of specialized metabolism.</title>
        <authorList>
            <person name="Sun S."/>
            <person name="Shen X."/>
            <person name="Li Y."/>
            <person name="Li Y."/>
            <person name="Wang S."/>
            <person name="Li R."/>
            <person name="Zhang H."/>
            <person name="Shen G."/>
            <person name="Guo B."/>
            <person name="Wei J."/>
            <person name="Xu J."/>
            <person name="St-Pierre B."/>
            <person name="Chen S."/>
            <person name="Sun C."/>
        </authorList>
    </citation>
    <scope>NUCLEOTIDE SEQUENCE [LARGE SCALE GENOMIC DNA]</scope>
</reference>
<protein>
    <submittedName>
        <fullName evidence="1">Uncharacterized protein</fullName>
    </submittedName>
</protein>
<dbReference type="Proteomes" id="UP001060085">
    <property type="component" value="Linkage Group LG04"/>
</dbReference>
<evidence type="ECO:0000313" key="2">
    <source>
        <dbReference type="Proteomes" id="UP001060085"/>
    </source>
</evidence>
<evidence type="ECO:0000313" key="1">
    <source>
        <dbReference type="EMBL" id="KAI5667432.1"/>
    </source>
</evidence>
<proteinExistence type="predicted"/>
<keyword evidence="2" id="KW-1185">Reference proteome</keyword>
<dbReference type="EMBL" id="CM044704">
    <property type="protein sequence ID" value="KAI5667432.1"/>
    <property type="molecule type" value="Genomic_DNA"/>
</dbReference>
<name>A0ACC0B4F0_CATRO</name>
<organism evidence="1 2">
    <name type="scientific">Catharanthus roseus</name>
    <name type="common">Madagascar periwinkle</name>
    <name type="synonym">Vinca rosea</name>
    <dbReference type="NCBI Taxonomy" id="4058"/>
    <lineage>
        <taxon>Eukaryota</taxon>
        <taxon>Viridiplantae</taxon>
        <taxon>Streptophyta</taxon>
        <taxon>Embryophyta</taxon>
        <taxon>Tracheophyta</taxon>
        <taxon>Spermatophyta</taxon>
        <taxon>Magnoliopsida</taxon>
        <taxon>eudicotyledons</taxon>
        <taxon>Gunneridae</taxon>
        <taxon>Pentapetalae</taxon>
        <taxon>asterids</taxon>
        <taxon>lamiids</taxon>
        <taxon>Gentianales</taxon>
        <taxon>Apocynaceae</taxon>
        <taxon>Rauvolfioideae</taxon>
        <taxon>Vinceae</taxon>
        <taxon>Catharanthinae</taxon>
        <taxon>Catharanthus</taxon>
    </lineage>
</organism>
<comment type="caution">
    <text evidence="1">The sequence shown here is derived from an EMBL/GenBank/DDBJ whole genome shotgun (WGS) entry which is preliminary data.</text>
</comment>